<protein>
    <submittedName>
        <fullName evidence="1">Uncharacterized protein</fullName>
    </submittedName>
</protein>
<gene>
    <name evidence="1" type="ORF">CDAR_427871</name>
</gene>
<evidence type="ECO:0000313" key="1">
    <source>
        <dbReference type="EMBL" id="GIY05811.1"/>
    </source>
</evidence>
<evidence type="ECO:0000313" key="2">
    <source>
        <dbReference type="Proteomes" id="UP001054837"/>
    </source>
</evidence>
<dbReference type="Proteomes" id="UP001054837">
    <property type="component" value="Unassembled WGS sequence"/>
</dbReference>
<sequence>MFRTSTHNHVLGHTRASLRNPEKYFYGIFQGAHIQMDFPLFLVKPMTLINTGSPRATKSCLQTDLLLRGLLSEHSFTTEGAFRNSGIHTFHIHHRSQW</sequence>
<name>A0AAV4QBS5_9ARAC</name>
<proteinExistence type="predicted"/>
<comment type="caution">
    <text evidence="1">The sequence shown here is derived from an EMBL/GenBank/DDBJ whole genome shotgun (WGS) entry which is preliminary data.</text>
</comment>
<dbReference type="EMBL" id="BPLQ01004125">
    <property type="protein sequence ID" value="GIY05811.1"/>
    <property type="molecule type" value="Genomic_DNA"/>
</dbReference>
<accession>A0AAV4QBS5</accession>
<reference evidence="1 2" key="1">
    <citation type="submission" date="2021-06" db="EMBL/GenBank/DDBJ databases">
        <title>Caerostris darwini draft genome.</title>
        <authorList>
            <person name="Kono N."/>
            <person name="Arakawa K."/>
        </authorList>
    </citation>
    <scope>NUCLEOTIDE SEQUENCE [LARGE SCALE GENOMIC DNA]</scope>
</reference>
<organism evidence="1 2">
    <name type="scientific">Caerostris darwini</name>
    <dbReference type="NCBI Taxonomy" id="1538125"/>
    <lineage>
        <taxon>Eukaryota</taxon>
        <taxon>Metazoa</taxon>
        <taxon>Ecdysozoa</taxon>
        <taxon>Arthropoda</taxon>
        <taxon>Chelicerata</taxon>
        <taxon>Arachnida</taxon>
        <taxon>Araneae</taxon>
        <taxon>Araneomorphae</taxon>
        <taxon>Entelegynae</taxon>
        <taxon>Araneoidea</taxon>
        <taxon>Araneidae</taxon>
        <taxon>Caerostris</taxon>
    </lineage>
</organism>
<dbReference type="AlphaFoldDB" id="A0AAV4QBS5"/>
<keyword evidence="2" id="KW-1185">Reference proteome</keyword>